<gene>
    <name evidence="2" type="ORF">I5M32_00005</name>
</gene>
<dbReference type="EMBL" id="JAEHFY010000001">
    <property type="protein sequence ID" value="MBK0381325.1"/>
    <property type="molecule type" value="Genomic_DNA"/>
</dbReference>
<dbReference type="CDD" id="cd18722">
    <property type="entry name" value="PIN_NicB-like"/>
    <property type="match status" value="1"/>
</dbReference>
<organism evidence="2 3">
    <name type="scientific">Pedobacter segetis</name>
    <dbReference type="NCBI Taxonomy" id="2793069"/>
    <lineage>
        <taxon>Bacteria</taxon>
        <taxon>Pseudomonadati</taxon>
        <taxon>Bacteroidota</taxon>
        <taxon>Sphingobacteriia</taxon>
        <taxon>Sphingobacteriales</taxon>
        <taxon>Sphingobacteriaceae</taxon>
        <taxon>Pedobacter</taxon>
    </lineage>
</organism>
<accession>A0ABS1BES9</accession>
<name>A0ABS1BES9_9SPHI</name>
<reference evidence="2 3" key="1">
    <citation type="submission" date="2020-12" db="EMBL/GenBank/DDBJ databases">
        <title>Bacterial novel species Pedobacter sp. SD-b isolated from soil.</title>
        <authorList>
            <person name="Jung H.-Y."/>
        </authorList>
    </citation>
    <scope>NUCLEOTIDE SEQUENCE [LARGE SCALE GENOMIC DNA]</scope>
    <source>
        <strain evidence="2 3">SD-b</strain>
    </source>
</reference>
<evidence type="ECO:0000313" key="3">
    <source>
        <dbReference type="Proteomes" id="UP000660024"/>
    </source>
</evidence>
<sequence>MKTVNFYIDGFNFYFGLRSKGWKKYYWLDIVKFCESFLKEDQQLGTVFYFTAVQKDIGKKDRQDLLFSANKLNPKFKLVFGKFLAKKIKIEGGYHKTFEEKQTDVNIAVEMIRNVIFKKADVSILVSADSDLIPPLHLINSSC</sequence>
<keyword evidence="3" id="KW-1185">Reference proteome</keyword>
<evidence type="ECO:0000313" key="2">
    <source>
        <dbReference type="EMBL" id="MBK0381325.1"/>
    </source>
</evidence>
<protein>
    <submittedName>
        <fullName evidence="2">NYN domain-containing protein</fullName>
    </submittedName>
</protein>
<feature type="domain" description="NYN" evidence="1">
    <location>
        <begin position="6"/>
        <end position="139"/>
    </location>
</feature>
<proteinExistence type="predicted"/>
<evidence type="ECO:0000259" key="1">
    <source>
        <dbReference type="Pfam" id="PF01936"/>
    </source>
</evidence>
<dbReference type="Proteomes" id="UP000660024">
    <property type="component" value="Unassembled WGS sequence"/>
</dbReference>
<dbReference type="Gene3D" id="3.40.50.1010">
    <property type="entry name" value="5'-nuclease"/>
    <property type="match status" value="1"/>
</dbReference>
<dbReference type="RefSeq" id="WP_200583571.1">
    <property type="nucleotide sequence ID" value="NZ_JAEHFY010000001.1"/>
</dbReference>
<dbReference type="Pfam" id="PF01936">
    <property type="entry name" value="NYN"/>
    <property type="match status" value="1"/>
</dbReference>
<comment type="caution">
    <text evidence="2">The sequence shown here is derived from an EMBL/GenBank/DDBJ whole genome shotgun (WGS) entry which is preliminary data.</text>
</comment>
<dbReference type="InterPro" id="IPR021139">
    <property type="entry name" value="NYN"/>
</dbReference>